<reference evidence="1 2" key="1">
    <citation type="submission" date="2018-01" db="EMBL/GenBank/DDBJ databases">
        <title>Genomic Encyclopedia of Type Strains, Phase III (KMG-III): the genomes of soil and plant-associated and newly described type strains.</title>
        <authorList>
            <person name="Whitman W."/>
        </authorList>
    </citation>
    <scope>NUCLEOTIDE SEQUENCE [LARGE SCALE GENOMIC DNA]</scope>
    <source>
        <strain evidence="1 2">HKI456</strain>
    </source>
</reference>
<accession>A0A2P5KDK6</accession>
<organism evidence="1 2">
    <name type="scientific">Mycetohabitans endofungorum</name>
    <dbReference type="NCBI Taxonomy" id="417203"/>
    <lineage>
        <taxon>Bacteria</taxon>
        <taxon>Pseudomonadati</taxon>
        <taxon>Pseudomonadota</taxon>
        <taxon>Betaproteobacteria</taxon>
        <taxon>Burkholderiales</taxon>
        <taxon>Burkholderiaceae</taxon>
        <taxon>Mycetohabitans</taxon>
    </lineage>
</organism>
<gene>
    <name evidence="1" type="ORF">B0O95_102190</name>
</gene>
<evidence type="ECO:0000313" key="1">
    <source>
        <dbReference type="EMBL" id="PPB84789.1"/>
    </source>
</evidence>
<comment type="caution">
    <text evidence="1">The sequence shown here is derived from an EMBL/GenBank/DDBJ whole genome shotgun (WGS) entry which is preliminary data.</text>
</comment>
<sequence>MAAADAAIRAIDGELTSLSAGEDTARAAVAGDVAARLCDAYRHRKTRLGEEQAQRQQARLTESVEVQMRFAAMRAERIALVRLRGANRINDVTLNKLIREIDLSEAALSTRAGKRRL</sequence>
<dbReference type="EMBL" id="PRDW01000002">
    <property type="protein sequence ID" value="PPB84789.1"/>
    <property type="molecule type" value="Genomic_DNA"/>
</dbReference>
<evidence type="ECO:0008006" key="3">
    <source>
        <dbReference type="Google" id="ProtNLM"/>
    </source>
</evidence>
<dbReference type="AlphaFoldDB" id="A0A2P5KDK6"/>
<protein>
    <recommendedName>
        <fullName evidence="3">Na+/H+ antiporter</fullName>
    </recommendedName>
</protein>
<keyword evidence="2" id="KW-1185">Reference proteome</keyword>
<evidence type="ECO:0000313" key="2">
    <source>
        <dbReference type="Proteomes" id="UP000243096"/>
    </source>
</evidence>
<proteinExistence type="predicted"/>
<dbReference type="Proteomes" id="UP000243096">
    <property type="component" value="Unassembled WGS sequence"/>
</dbReference>
<name>A0A2P5KDK6_9BURK</name>